<dbReference type="PANTHER" id="PTHR34189">
    <property type="entry name" value="TRANSMEMBRANE PROTEIN"/>
    <property type="match status" value="1"/>
</dbReference>
<feature type="transmembrane region" description="Helical" evidence="2">
    <location>
        <begin position="81"/>
        <end position="99"/>
    </location>
</feature>
<name>A0A2Z7BNF3_9LAMI</name>
<keyword evidence="2" id="KW-0812">Transmembrane</keyword>
<sequence length="219" mass="25288">MSVYIFSIIDLSQHRILSTMAKQTNTSRAVHAIDFPQALLQLDNTPTGRTEGNPSDLPVYGRGFNYYIKKETLRSRLRHHLVHLIPVLLLLCIFILWWFSHPVNLERKNERNTVVGNEDMTEVVNVTSTHLASLASTTSTPPPLFPYVHILKISRRVERANIRLNPYKQRAQFSEKEDQLRSVDQLRAIQLKKEQTGTSSRSSQRSKLEQHRPDHRSKA</sequence>
<keyword evidence="2" id="KW-1133">Transmembrane helix</keyword>
<evidence type="ECO:0000256" key="1">
    <source>
        <dbReference type="SAM" id="MobiDB-lite"/>
    </source>
</evidence>
<reference evidence="3 4" key="1">
    <citation type="journal article" date="2015" name="Proc. Natl. Acad. Sci. U.S.A.">
        <title>The resurrection genome of Boea hygrometrica: A blueprint for survival of dehydration.</title>
        <authorList>
            <person name="Xiao L."/>
            <person name="Yang G."/>
            <person name="Zhang L."/>
            <person name="Yang X."/>
            <person name="Zhao S."/>
            <person name="Ji Z."/>
            <person name="Zhou Q."/>
            <person name="Hu M."/>
            <person name="Wang Y."/>
            <person name="Chen M."/>
            <person name="Xu Y."/>
            <person name="Jin H."/>
            <person name="Xiao X."/>
            <person name="Hu G."/>
            <person name="Bao F."/>
            <person name="Hu Y."/>
            <person name="Wan P."/>
            <person name="Li L."/>
            <person name="Deng X."/>
            <person name="Kuang T."/>
            <person name="Xiang C."/>
            <person name="Zhu J.K."/>
            <person name="Oliver M.J."/>
            <person name="He Y."/>
        </authorList>
    </citation>
    <scope>NUCLEOTIDE SEQUENCE [LARGE SCALE GENOMIC DNA]</scope>
    <source>
        <strain evidence="4">cv. XS01</strain>
    </source>
</reference>
<dbReference type="AlphaFoldDB" id="A0A2Z7BNF3"/>
<protein>
    <submittedName>
        <fullName evidence="3">Uncharacterized protein</fullName>
    </submittedName>
</protein>
<evidence type="ECO:0000313" key="3">
    <source>
        <dbReference type="EMBL" id="KZV35128.1"/>
    </source>
</evidence>
<keyword evidence="2" id="KW-0472">Membrane</keyword>
<feature type="compositionally biased region" description="Low complexity" evidence="1">
    <location>
        <begin position="196"/>
        <end position="205"/>
    </location>
</feature>
<accession>A0A2Z7BNF3</accession>
<dbReference type="EMBL" id="KV004990">
    <property type="protein sequence ID" value="KZV35128.1"/>
    <property type="molecule type" value="Genomic_DNA"/>
</dbReference>
<feature type="region of interest" description="Disordered" evidence="1">
    <location>
        <begin position="191"/>
        <end position="219"/>
    </location>
</feature>
<organism evidence="3 4">
    <name type="scientific">Dorcoceras hygrometricum</name>
    <dbReference type="NCBI Taxonomy" id="472368"/>
    <lineage>
        <taxon>Eukaryota</taxon>
        <taxon>Viridiplantae</taxon>
        <taxon>Streptophyta</taxon>
        <taxon>Embryophyta</taxon>
        <taxon>Tracheophyta</taxon>
        <taxon>Spermatophyta</taxon>
        <taxon>Magnoliopsida</taxon>
        <taxon>eudicotyledons</taxon>
        <taxon>Gunneridae</taxon>
        <taxon>Pentapetalae</taxon>
        <taxon>asterids</taxon>
        <taxon>lamiids</taxon>
        <taxon>Lamiales</taxon>
        <taxon>Gesneriaceae</taxon>
        <taxon>Didymocarpoideae</taxon>
        <taxon>Trichosporeae</taxon>
        <taxon>Loxocarpinae</taxon>
        <taxon>Dorcoceras</taxon>
    </lineage>
</organism>
<proteinExistence type="predicted"/>
<evidence type="ECO:0000256" key="2">
    <source>
        <dbReference type="SAM" id="Phobius"/>
    </source>
</evidence>
<gene>
    <name evidence="3" type="ORF">F511_06834</name>
</gene>
<evidence type="ECO:0000313" key="4">
    <source>
        <dbReference type="Proteomes" id="UP000250235"/>
    </source>
</evidence>
<dbReference type="Proteomes" id="UP000250235">
    <property type="component" value="Unassembled WGS sequence"/>
</dbReference>
<keyword evidence="4" id="KW-1185">Reference proteome</keyword>
<dbReference type="PANTHER" id="PTHR34189:SF13">
    <property type="entry name" value="TRANSMEMBRANE PROTEIN"/>
    <property type="match status" value="1"/>
</dbReference>